<feature type="transmembrane region" description="Helical" evidence="1">
    <location>
        <begin position="6"/>
        <end position="25"/>
    </location>
</feature>
<dbReference type="AlphaFoldDB" id="D1NUX9"/>
<reference evidence="2 3" key="1">
    <citation type="submission" date="2009-11" db="EMBL/GenBank/DDBJ databases">
        <authorList>
            <person name="Weinstock G."/>
            <person name="Sodergren E."/>
            <person name="Clifton S."/>
            <person name="Fulton L."/>
            <person name="Fulton B."/>
            <person name="Courtney L."/>
            <person name="Fronick C."/>
            <person name="Harrison M."/>
            <person name="Strong C."/>
            <person name="Farmer C."/>
            <person name="Delahaunty K."/>
            <person name="Markovic C."/>
            <person name="Hall O."/>
            <person name="Minx P."/>
            <person name="Tomlinson C."/>
            <person name="Mitreva M."/>
            <person name="Nelson J."/>
            <person name="Hou S."/>
            <person name="Wollam A."/>
            <person name="Pepin K.H."/>
            <person name="Johnson M."/>
            <person name="Bhonagiri V."/>
            <person name="Nash W.E."/>
            <person name="Warren W."/>
            <person name="Chinwalla A."/>
            <person name="Mardis E.R."/>
            <person name="Wilson R.K."/>
        </authorList>
    </citation>
    <scope>NUCLEOTIDE SEQUENCE [LARGE SCALE GENOMIC DNA]</scope>
    <source>
        <strain evidence="2 3">DSM 20093</strain>
    </source>
</reference>
<name>D1NUX9_9BIFI</name>
<comment type="caution">
    <text evidence="2">The sequence shown here is derived from an EMBL/GenBank/DDBJ whole genome shotgun (WGS) entry which is preliminary data.</text>
</comment>
<dbReference type="EMBL" id="ABXB03000003">
    <property type="protein sequence ID" value="EFA22630.1"/>
    <property type="molecule type" value="Genomic_DNA"/>
</dbReference>
<accession>D1NUX9</accession>
<evidence type="ECO:0000313" key="2">
    <source>
        <dbReference type="EMBL" id="EFA22630.1"/>
    </source>
</evidence>
<proteinExistence type="predicted"/>
<evidence type="ECO:0000256" key="1">
    <source>
        <dbReference type="SAM" id="Phobius"/>
    </source>
</evidence>
<dbReference type="Proteomes" id="UP000003656">
    <property type="component" value="Unassembled WGS sequence"/>
</dbReference>
<organism evidence="2 3">
    <name type="scientific">Bifidobacterium gallicum DSM 20093 = LMG 11596</name>
    <dbReference type="NCBI Taxonomy" id="561180"/>
    <lineage>
        <taxon>Bacteria</taxon>
        <taxon>Bacillati</taxon>
        <taxon>Actinomycetota</taxon>
        <taxon>Actinomycetes</taxon>
        <taxon>Bifidobacteriales</taxon>
        <taxon>Bifidobacteriaceae</taxon>
        <taxon>Bifidobacterium</taxon>
    </lineage>
</organism>
<sequence length="48" mass="5543">MEGRPQAGMILKMIIILISFALPHVTQLAYVRKRRECDVTKNIAKECR</sequence>
<keyword evidence="1" id="KW-0472">Membrane</keyword>
<evidence type="ECO:0000313" key="3">
    <source>
        <dbReference type="Proteomes" id="UP000003656"/>
    </source>
</evidence>
<keyword evidence="1" id="KW-1133">Transmembrane helix</keyword>
<gene>
    <name evidence="2" type="ORF">BIFGAL_03657</name>
</gene>
<protein>
    <submittedName>
        <fullName evidence="2">Uncharacterized protein</fullName>
    </submittedName>
</protein>
<keyword evidence="1" id="KW-0812">Transmembrane</keyword>